<proteinExistence type="predicted"/>
<reference evidence="1 2" key="1">
    <citation type="submission" date="2019-06" db="EMBL/GenBank/DDBJ databases">
        <authorList>
            <person name="Broberg M."/>
        </authorList>
    </citation>
    <scope>NUCLEOTIDE SEQUENCE [LARGE SCALE GENOMIC DNA]</scope>
</reference>
<evidence type="ECO:0000313" key="2">
    <source>
        <dbReference type="Proteomes" id="UP000766486"/>
    </source>
</evidence>
<evidence type="ECO:0000313" key="1">
    <source>
        <dbReference type="EMBL" id="VUC22176.1"/>
    </source>
</evidence>
<keyword evidence="2" id="KW-1185">Reference proteome</keyword>
<sequence>MDVNLQEDICLELSSWLPLSDIGRLAQCSKAFYRKWEPYMTATLASRQKLMHYGCSEGDTRAIDKAISCGYLPTYEDLEYAVEYIIKSNAAPFAESLVTREPFRQLLTVFDPLAKPGNEPKTQLRAVRFSAVPMFAAATLMAESGHPGILDMFLTSRLDINQQFSVKLWSYEYDQGPGQMITPVWLYVLINVANRVQTGALSASEGLQYMFHHGAVIETTTQTPVQTEQARPSLLELFWKKNNGFELLLDDELYAITRILVRKQAARGGVPAFLLRKEGTAMPTSMSAMLQMQMTQHAPFVPSPEQKQTIIARWNAVLDLLLTPRNFELTFQEDLSCLLYYFLLGVMKKNADQDFREAVAHVPQLQMMASTFDMFISPPGFADEMDPVTIRKLIEKGADINWRPTWSQFKGRTVMEAVCLLQVEGPDLRAVPAQLDRQRSFANTLLGLGAERVDESSENLGGRLGMNEFHREVFRYVQGSVPEEQALLWCPSAGFLLGYRPEAAGANEAEAAAVA</sequence>
<name>A0ABY6TV12_BIOOC</name>
<evidence type="ECO:0008006" key="3">
    <source>
        <dbReference type="Google" id="ProtNLM"/>
    </source>
</evidence>
<dbReference type="EMBL" id="CABFNS010000518">
    <property type="protein sequence ID" value="VUC22176.1"/>
    <property type="molecule type" value="Genomic_DNA"/>
</dbReference>
<organism evidence="1 2">
    <name type="scientific">Bionectria ochroleuca</name>
    <name type="common">Gliocladium roseum</name>
    <dbReference type="NCBI Taxonomy" id="29856"/>
    <lineage>
        <taxon>Eukaryota</taxon>
        <taxon>Fungi</taxon>
        <taxon>Dikarya</taxon>
        <taxon>Ascomycota</taxon>
        <taxon>Pezizomycotina</taxon>
        <taxon>Sordariomycetes</taxon>
        <taxon>Hypocreomycetidae</taxon>
        <taxon>Hypocreales</taxon>
        <taxon>Bionectriaceae</taxon>
        <taxon>Clonostachys</taxon>
    </lineage>
</organism>
<gene>
    <name evidence="1" type="ORF">CLO192961_LOCUS76042</name>
</gene>
<comment type="caution">
    <text evidence="1">The sequence shown here is derived from an EMBL/GenBank/DDBJ whole genome shotgun (WGS) entry which is preliminary data.</text>
</comment>
<protein>
    <recommendedName>
        <fullName evidence="3">F-box domain-containing protein</fullName>
    </recommendedName>
</protein>
<dbReference type="Proteomes" id="UP000766486">
    <property type="component" value="Unassembled WGS sequence"/>
</dbReference>
<accession>A0ABY6TV12</accession>